<dbReference type="EMBL" id="BLLF01000730">
    <property type="protein sequence ID" value="GFH14474.1"/>
    <property type="molecule type" value="Genomic_DNA"/>
</dbReference>
<proteinExistence type="predicted"/>
<keyword evidence="2" id="KW-1133">Transmembrane helix</keyword>
<evidence type="ECO:0000313" key="3">
    <source>
        <dbReference type="EMBL" id="GFH14474.1"/>
    </source>
</evidence>
<evidence type="ECO:0000313" key="4">
    <source>
        <dbReference type="Proteomes" id="UP000485058"/>
    </source>
</evidence>
<reference evidence="3 4" key="1">
    <citation type="submission" date="2020-02" db="EMBL/GenBank/DDBJ databases">
        <title>Draft genome sequence of Haematococcus lacustris strain NIES-144.</title>
        <authorList>
            <person name="Morimoto D."/>
            <person name="Nakagawa S."/>
            <person name="Yoshida T."/>
            <person name="Sawayama S."/>
        </authorList>
    </citation>
    <scope>NUCLEOTIDE SEQUENCE [LARGE SCALE GENOMIC DNA]</scope>
    <source>
        <strain evidence="3 4">NIES-144</strain>
    </source>
</reference>
<gene>
    <name evidence="3" type="ORF">HaLaN_10535</name>
</gene>
<organism evidence="3 4">
    <name type="scientific">Haematococcus lacustris</name>
    <name type="common">Green alga</name>
    <name type="synonym">Haematococcus pluvialis</name>
    <dbReference type="NCBI Taxonomy" id="44745"/>
    <lineage>
        <taxon>Eukaryota</taxon>
        <taxon>Viridiplantae</taxon>
        <taxon>Chlorophyta</taxon>
        <taxon>core chlorophytes</taxon>
        <taxon>Chlorophyceae</taxon>
        <taxon>CS clade</taxon>
        <taxon>Chlamydomonadales</taxon>
        <taxon>Haematococcaceae</taxon>
        <taxon>Haematococcus</taxon>
    </lineage>
</organism>
<evidence type="ECO:0000256" key="2">
    <source>
        <dbReference type="SAM" id="Phobius"/>
    </source>
</evidence>
<sequence length="320" mass="32418">MHRMSARTGQLKVCVCAYGITIPAVLAVMAHATLFWHGSTLRLPAAAGVARRSLVPRPGQAALLMCSCWRSLLASHGCVSQGGRGSGSGWMGNSGPVLVAVTTPGRLSDCLALCPRSGKAGERDQARPPAVATYPLHTPNPLPPTAHACCTSATSVGDWACLLGPCSPPPYPALLTLEGGGLGRDGRGDPCSTSDHSLESLAHHEQRRQAGAQHLSASGEGLRLGATGRPATLPAVEAAVDSQAQGGAGSSPGTMRQAVDCGVAASCSKAAKKTKTSCPPGSSQWCGCQLQRSNTAEPEGAMLTYGQQMAAAGPGHAAGC</sequence>
<evidence type="ECO:0000256" key="1">
    <source>
        <dbReference type="SAM" id="MobiDB-lite"/>
    </source>
</evidence>
<keyword evidence="2" id="KW-0812">Transmembrane</keyword>
<keyword evidence="4" id="KW-1185">Reference proteome</keyword>
<name>A0A699Z6E3_HAELA</name>
<comment type="caution">
    <text evidence="3">The sequence shown here is derived from an EMBL/GenBank/DDBJ whole genome shotgun (WGS) entry which is preliminary data.</text>
</comment>
<feature type="region of interest" description="Disordered" evidence="1">
    <location>
        <begin position="184"/>
        <end position="227"/>
    </location>
</feature>
<feature type="compositionally biased region" description="Basic and acidic residues" evidence="1">
    <location>
        <begin position="196"/>
        <end position="208"/>
    </location>
</feature>
<feature type="transmembrane region" description="Helical" evidence="2">
    <location>
        <begin position="12"/>
        <end position="36"/>
    </location>
</feature>
<keyword evidence="2" id="KW-0472">Membrane</keyword>
<dbReference type="Proteomes" id="UP000485058">
    <property type="component" value="Unassembled WGS sequence"/>
</dbReference>
<dbReference type="AlphaFoldDB" id="A0A699Z6E3"/>
<protein>
    <submittedName>
        <fullName evidence="3">Uncharacterized protein</fullName>
    </submittedName>
</protein>
<accession>A0A699Z6E3</accession>